<evidence type="ECO:0000256" key="7">
    <source>
        <dbReference type="ARBA" id="ARBA00022989"/>
    </source>
</evidence>
<feature type="compositionally biased region" description="Acidic residues" evidence="10">
    <location>
        <begin position="349"/>
        <end position="363"/>
    </location>
</feature>
<dbReference type="GO" id="GO:0000139">
    <property type="term" value="C:Golgi membrane"/>
    <property type="evidence" value="ECO:0007669"/>
    <property type="project" value="UniProtKB-SubCell"/>
</dbReference>
<comment type="subcellular location">
    <subcellularLocation>
        <location evidence="2">Golgi apparatus membrane</location>
        <topology evidence="2">Multi-pass membrane protein</topology>
    </subcellularLocation>
</comment>
<dbReference type="PANTHER" id="PTHR47549">
    <property type="entry name" value="GOLGI APPARATUS MEMBRANE PROTEIN TVP38-RELATED"/>
    <property type="match status" value="1"/>
</dbReference>
<feature type="compositionally biased region" description="Acidic residues" evidence="10">
    <location>
        <begin position="371"/>
        <end position="381"/>
    </location>
</feature>
<feature type="transmembrane region" description="Helical" evidence="11">
    <location>
        <begin position="116"/>
        <end position="146"/>
    </location>
</feature>
<dbReference type="OrthoDB" id="166803at2759"/>
<keyword evidence="14" id="KW-1185">Reference proteome</keyword>
<evidence type="ECO:0000256" key="6">
    <source>
        <dbReference type="ARBA" id="ARBA00022692"/>
    </source>
</evidence>
<keyword evidence="8" id="KW-0333">Golgi apparatus</keyword>
<evidence type="ECO:0000256" key="5">
    <source>
        <dbReference type="ARBA" id="ARBA00020673"/>
    </source>
</evidence>
<proteinExistence type="inferred from homology"/>
<keyword evidence="6 11" id="KW-0812">Transmembrane</keyword>
<dbReference type="Proteomes" id="UP000799324">
    <property type="component" value="Unassembled WGS sequence"/>
</dbReference>
<dbReference type="PANTHER" id="PTHR47549:SF1">
    <property type="entry name" value="GOLGI APPARATUS MEMBRANE PROTEIN TVP38"/>
    <property type="match status" value="1"/>
</dbReference>
<dbReference type="InterPro" id="IPR032816">
    <property type="entry name" value="VTT_dom"/>
</dbReference>
<feature type="transmembrane region" description="Helical" evidence="11">
    <location>
        <begin position="268"/>
        <end position="289"/>
    </location>
</feature>
<dbReference type="InterPro" id="IPR051076">
    <property type="entry name" value="Golgi_membrane_TVP38/TMEM64"/>
</dbReference>
<feature type="transmembrane region" description="Helical" evidence="11">
    <location>
        <begin position="152"/>
        <end position="170"/>
    </location>
</feature>
<feature type="transmembrane region" description="Helical" evidence="11">
    <location>
        <begin position="76"/>
        <end position="95"/>
    </location>
</feature>
<keyword evidence="7 11" id="KW-1133">Transmembrane helix</keyword>
<evidence type="ECO:0000256" key="3">
    <source>
        <dbReference type="ARBA" id="ARBA00008640"/>
    </source>
</evidence>
<protein>
    <recommendedName>
        <fullName evidence="4">Golgi apparatus membrane protein TVP38</fullName>
    </recommendedName>
    <alternativeName>
        <fullName evidence="5">Golgi apparatus membrane protein tvp38</fullName>
    </alternativeName>
</protein>
<feature type="domain" description="VTT" evidence="12">
    <location>
        <begin position="135"/>
        <end position="251"/>
    </location>
</feature>
<dbReference type="GO" id="GO:0000022">
    <property type="term" value="P:mitotic spindle elongation"/>
    <property type="evidence" value="ECO:0007669"/>
    <property type="project" value="TreeGrafter"/>
</dbReference>
<evidence type="ECO:0000256" key="2">
    <source>
        <dbReference type="ARBA" id="ARBA00004653"/>
    </source>
</evidence>
<evidence type="ECO:0000313" key="13">
    <source>
        <dbReference type="EMBL" id="KAF2662804.1"/>
    </source>
</evidence>
<comment type="similarity">
    <text evidence="3">Belongs to the TVP38/TMEM64 family.</text>
</comment>
<accession>A0A6A6TVZ2</accession>
<dbReference type="AlphaFoldDB" id="A0A6A6TVZ2"/>
<gene>
    <name evidence="13" type="ORF">K491DRAFT_699993</name>
</gene>
<feature type="region of interest" description="Disordered" evidence="10">
    <location>
        <begin position="301"/>
        <end position="381"/>
    </location>
</feature>
<evidence type="ECO:0000256" key="10">
    <source>
        <dbReference type="SAM" id="MobiDB-lite"/>
    </source>
</evidence>
<organism evidence="13 14">
    <name type="scientific">Lophiostoma macrostomum CBS 122681</name>
    <dbReference type="NCBI Taxonomy" id="1314788"/>
    <lineage>
        <taxon>Eukaryota</taxon>
        <taxon>Fungi</taxon>
        <taxon>Dikarya</taxon>
        <taxon>Ascomycota</taxon>
        <taxon>Pezizomycotina</taxon>
        <taxon>Dothideomycetes</taxon>
        <taxon>Pleosporomycetidae</taxon>
        <taxon>Pleosporales</taxon>
        <taxon>Lophiostomataceae</taxon>
        <taxon>Lophiostoma</taxon>
    </lineage>
</organism>
<feature type="compositionally biased region" description="Basic and acidic residues" evidence="10">
    <location>
        <begin position="301"/>
        <end position="312"/>
    </location>
</feature>
<keyword evidence="9 11" id="KW-0472">Membrane</keyword>
<evidence type="ECO:0000313" key="14">
    <source>
        <dbReference type="Proteomes" id="UP000799324"/>
    </source>
</evidence>
<evidence type="ECO:0000256" key="9">
    <source>
        <dbReference type="ARBA" id="ARBA00023136"/>
    </source>
</evidence>
<dbReference type="EMBL" id="MU004288">
    <property type="protein sequence ID" value="KAF2662804.1"/>
    <property type="molecule type" value="Genomic_DNA"/>
</dbReference>
<feature type="transmembrane region" description="Helical" evidence="11">
    <location>
        <begin position="226"/>
        <end position="248"/>
    </location>
</feature>
<evidence type="ECO:0000259" key="12">
    <source>
        <dbReference type="Pfam" id="PF09335"/>
    </source>
</evidence>
<comment type="function">
    <text evidence="1">Golgi membrane protein involved in vesicular trafficking and spindle migration.</text>
</comment>
<evidence type="ECO:0000256" key="1">
    <source>
        <dbReference type="ARBA" id="ARBA00002978"/>
    </source>
</evidence>
<dbReference type="Pfam" id="PF09335">
    <property type="entry name" value="VTT_dom"/>
    <property type="match status" value="1"/>
</dbReference>
<evidence type="ECO:0000256" key="4">
    <source>
        <dbReference type="ARBA" id="ARBA00013533"/>
    </source>
</evidence>
<reference evidence="13" key="1">
    <citation type="journal article" date="2020" name="Stud. Mycol.">
        <title>101 Dothideomycetes genomes: a test case for predicting lifestyles and emergence of pathogens.</title>
        <authorList>
            <person name="Haridas S."/>
            <person name="Albert R."/>
            <person name="Binder M."/>
            <person name="Bloem J."/>
            <person name="Labutti K."/>
            <person name="Salamov A."/>
            <person name="Andreopoulos B."/>
            <person name="Baker S."/>
            <person name="Barry K."/>
            <person name="Bills G."/>
            <person name="Bluhm B."/>
            <person name="Cannon C."/>
            <person name="Castanera R."/>
            <person name="Culley D."/>
            <person name="Daum C."/>
            <person name="Ezra D."/>
            <person name="Gonzalez J."/>
            <person name="Henrissat B."/>
            <person name="Kuo A."/>
            <person name="Liang C."/>
            <person name="Lipzen A."/>
            <person name="Lutzoni F."/>
            <person name="Magnuson J."/>
            <person name="Mondo S."/>
            <person name="Nolan M."/>
            <person name="Ohm R."/>
            <person name="Pangilinan J."/>
            <person name="Park H.-J."/>
            <person name="Ramirez L."/>
            <person name="Alfaro M."/>
            <person name="Sun H."/>
            <person name="Tritt A."/>
            <person name="Yoshinaga Y."/>
            <person name="Zwiers L.-H."/>
            <person name="Turgeon B."/>
            <person name="Goodwin S."/>
            <person name="Spatafora J."/>
            <person name="Crous P."/>
            <person name="Grigoriev I."/>
        </authorList>
    </citation>
    <scope>NUCLEOTIDE SEQUENCE</scope>
    <source>
        <strain evidence="13">CBS 122681</strain>
    </source>
</reference>
<name>A0A6A6TVZ2_9PLEO</name>
<dbReference type="GO" id="GO:0016192">
    <property type="term" value="P:vesicle-mediated transport"/>
    <property type="evidence" value="ECO:0007669"/>
    <property type="project" value="TreeGrafter"/>
</dbReference>
<evidence type="ECO:0000256" key="8">
    <source>
        <dbReference type="ARBA" id="ARBA00023034"/>
    </source>
</evidence>
<evidence type="ECO:0000256" key="11">
    <source>
        <dbReference type="SAM" id="Phobius"/>
    </source>
</evidence>
<sequence>MPAEDYDARALALPLDDDPSDPASNPVWSRRSASFRRNSSQFASQPTLRQRLVRNAEKLQRRALGQYNKLSPVQKVLFSVGGITVFVLSILFLVYNERIFAAMLPYARKWRDVTAGWLILWALIFVVSFPPLIGYSSLLTIAGFVYGFPNGWFIAASATIVGSTASFVLSRSLLRNMVQRLIANDKRFAALALTLKHDGLKLLIMIRMCPLPYSLSNGAIATFPTVSWTAFAAATAIVSPKLMLHIFIGSQLEKIAEGGGKMTPQAKVVSYVSIAIGAVAGVGTGWFMYKKTKERAAQLEAEERAGVRRTSTDDLENEYSDDPGALEAAEALREDEDDISLRSGWGDEYHDDTDVDDAPEISDDPFKAGDGDEEGDIGGRR</sequence>